<reference evidence="4" key="2">
    <citation type="submission" date="2016-12" db="EMBL/GenBank/DDBJ databases">
        <authorList>
            <person name="Zhang X."/>
            <person name="Zhao J."/>
        </authorList>
    </citation>
    <scope>NUCLEOTIDE SEQUENCE</scope>
    <source>
        <strain evidence="4">RD15</strain>
    </source>
</reference>
<feature type="domain" description="Glycosyl transferase family 1" evidence="1">
    <location>
        <begin position="204"/>
        <end position="343"/>
    </location>
</feature>
<name>A0A1Q9AN88_9HYPH</name>
<protein>
    <submittedName>
        <fullName evidence="3">Glycosyl transferase</fullName>
    </submittedName>
</protein>
<keyword evidence="6" id="KW-1185">Reference proteome</keyword>
<dbReference type="InterPro" id="IPR028098">
    <property type="entry name" value="Glyco_trans_4-like_N"/>
</dbReference>
<dbReference type="STRING" id="1672749.BJF92_12350"/>
<dbReference type="InterPro" id="IPR001296">
    <property type="entry name" value="Glyco_trans_1"/>
</dbReference>
<evidence type="ECO:0000313" key="6">
    <source>
        <dbReference type="Proteomes" id="UP000192652"/>
    </source>
</evidence>
<dbReference type="GO" id="GO:0016757">
    <property type="term" value="F:glycosyltransferase activity"/>
    <property type="evidence" value="ECO:0007669"/>
    <property type="project" value="InterPro"/>
</dbReference>
<evidence type="ECO:0000259" key="2">
    <source>
        <dbReference type="Pfam" id="PF13439"/>
    </source>
</evidence>
<dbReference type="PANTHER" id="PTHR12526">
    <property type="entry name" value="GLYCOSYLTRANSFERASE"/>
    <property type="match status" value="1"/>
</dbReference>
<proteinExistence type="predicted"/>
<feature type="domain" description="Glycosyltransferase subfamily 4-like N-terminal" evidence="2">
    <location>
        <begin position="17"/>
        <end position="190"/>
    </location>
</feature>
<dbReference type="Pfam" id="PF13439">
    <property type="entry name" value="Glyco_transf_4"/>
    <property type="match status" value="1"/>
</dbReference>
<comment type="caution">
    <text evidence="3">The sequence shown here is derived from an EMBL/GenBank/DDBJ whole genome shotgun (WGS) entry which is preliminary data.</text>
</comment>
<keyword evidence="3" id="KW-0808">Transferase</keyword>
<gene>
    <name evidence="3" type="ORF">BJF92_12350</name>
    <name evidence="4" type="ORF">BTR14_02070</name>
</gene>
<dbReference type="RefSeq" id="WP_075633873.1">
    <property type="nucleotide sequence ID" value="NZ_MKIO01000021.1"/>
</dbReference>
<dbReference type="Gene3D" id="3.40.50.2000">
    <property type="entry name" value="Glycogen Phosphorylase B"/>
    <property type="match status" value="2"/>
</dbReference>
<evidence type="ECO:0000313" key="5">
    <source>
        <dbReference type="Proteomes" id="UP000186143"/>
    </source>
</evidence>
<dbReference type="Proteomes" id="UP000186143">
    <property type="component" value="Unassembled WGS sequence"/>
</dbReference>
<dbReference type="OrthoDB" id="9806708at2"/>
<dbReference type="Proteomes" id="UP000192652">
    <property type="component" value="Unassembled WGS sequence"/>
</dbReference>
<evidence type="ECO:0000259" key="1">
    <source>
        <dbReference type="Pfam" id="PF00534"/>
    </source>
</evidence>
<reference evidence="3 5" key="1">
    <citation type="submission" date="2016-09" db="EMBL/GenBank/DDBJ databases">
        <title>Rhizobium sp. nov., a novel species isolated from the rice rhizosphere.</title>
        <authorList>
            <person name="Zhao J."/>
            <person name="Zhang X."/>
        </authorList>
    </citation>
    <scope>NUCLEOTIDE SEQUENCE [LARGE SCALE GENOMIC DNA]</scope>
    <source>
        <strain evidence="3 5">MH17</strain>
    </source>
</reference>
<organism evidence="3 5">
    <name type="scientific">Xaviernesmea rhizosphaerae</name>
    <dbReference type="NCBI Taxonomy" id="1672749"/>
    <lineage>
        <taxon>Bacteria</taxon>
        <taxon>Pseudomonadati</taxon>
        <taxon>Pseudomonadota</taxon>
        <taxon>Alphaproteobacteria</taxon>
        <taxon>Hyphomicrobiales</taxon>
        <taxon>Rhizobiaceae</taxon>
        <taxon>Rhizobium/Agrobacterium group</taxon>
        <taxon>Xaviernesmea</taxon>
    </lineage>
</organism>
<reference evidence="4 6" key="3">
    <citation type="journal article" date="2017" name="Antonie Van Leeuwenhoek">
        <title>Rhizobium rhizosphaerae sp. nov., a novel species isolated from rice rhizosphere.</title>
        <authorList>
            <person name="Zhao J.J."/>
            <person name="Zhang J."/>
            <person name="Zhang R.J."/>
            <person name="Zhang C.W."/>
            <person name="Yin H.Q."/>
            <person name="Zhang X.X."/>
        </authorList>
    </citation>
    <scope>NUCLEOTIDE SEQUENCE [LARGE SCALE GENOMIC DNA]</scope>
    <source>
        <strain evidence="4 6">RD15</strain>
    </source>
</reference>
<dbReference type="AlphaFoldDB" id="A0A1Q9AN88"/>
<evidence type="ECO:0000313" key="3">
    <source>
        <dbReference type="EMBL" id="OLP56854.1"/>
    </source>
</evidence>
<sequence>MARSDPLRIIHCFRSPVGGIFRHVRDLVEAHADAGHQVGLLCDSTTGGDFEAALFEALKPKLALGLVRLPIQRAISLSDIAALWRSLREIGALKPDILHGHGAKGGVVARTVGTLLRLRGQKIVRLYAPHGGSLHYDPAKPGGRAVFALERLQEWATDALVFVCDYERRTYERKVGVPRTRFARIYNGIADQEFTPVPPWPGAADFLFIGMLRDLKGPDLFVEAFARTERRLGEPMSGLMIGDGPQRDAYERMILERGLSERIRMLPAMAARDAFALTHAVVLPSRAESMPYVALEALAAGKPVIAANVGGLPEILGEQSPALAPPDDAQALSDIMTSAITEPGWAGRAMPSADSFRQRFSASTMAEQMLELYQQLRAAR</sequence>
<dbReference type="CDD" id="cd03801">
    <property type="entry name" value="GT4_PimA-like"/>
    <property type="match status" value="1"/>
</dbReference>
<dbReference type="Pfam" id="PF00534">
    <property type="entry name" value="Glycos_transf_1"/>
    <property type="match status" value="1"/>
</dbReference>
<dbReference type="SUPFAM" id="SSF53756">
    <property type="entry name" value="UDP-Glycosyltransferase/glycogen phosphorylase"/>
    <property type="match status" value="1"/>
</dbReference>
<dbReference type="EMBL" id="MSPX01000001">
    <property type="protein sequence ID" value="OQP88256.1"/>
    <property type="molecule type" value="Genomic_DNA"/>
</dbReference>
<accession>A0A1Q9AN88</accession>
<dbReference type="EMBL" id="MKIO01000021">
    <property type="protein sequence ID" value="OLP56854.1"/>
    <property type="molecule type" value="Genomic_DNA"/>
</dbReference>
<evidence type="ECO:0000313" key="4">
    <source>
        <dbReference type="EMBL" id="OQP88256.1"/>
    </source>
</evidence>